<evidence type="ECO:0000256" key="13">
    <source>
        <dbReference type="ARBA" id="ARBA00029437"/>
    </source>
</evidence>
<comment type="pathway">
    <text evidence="12 15">Amino-acid biosynthesis; L-valine biosynthesis; L-valine from pyruvate: step 3/4.</text>
</comment>
<feature type="region of interest" description="Disordered" evidence="16">
    <location>
        <begin position="1"/>
        <end position="72"/>
    </location>
</feature>
<dbReference type="Proteomes" id="UP000435304">
    <property type="component" value="Unassembled WGS sequence"/>
</dbReference>
<evidence type="ECO:0000256" key="4">
    <source>
        <dbReference type="ARBA" id="ARBA00022714"/>
    </source>
</evidence>
<evidence type="ECO:0000256" key="12">
    <source>
        <dbReference type="ARBA" id="ARBA00029436"/>
    </source>
</evidence>
<keyword evidence="3 15" id="KW-0028">Amino-acid biosynthesis</keyword>
<dbReference type="PANTHER" id="PTHR21000:SF5">
    <property type="entry name" value="DIHYDROXY-ACID DEHYDRATASE, MITOCHONDRIAL"/>
    <property type="match status" value="1"/>
</dbReference>
<keyword evidence="9 15" id="KW-0456">Lyase</keyword>
<evidence type="ECO:0000256" key="16">
    <source>
        <dbReference type="SAM" id="MobiDB-lite"/>
    </source>
</evidence>
<dbReference type="PROSITE" id="PS00886">
    <property type="entry name" value="ILVD_EDD_1"/>
    <property type="match status" value="1"/>
</dbReference>
<evidence type="ECO:0000256" key="2">
    <source>
        <dbReference type="ARBA" id="ARBA00006486"/>
    </source>
</evidence>
<dbReference type="AlphaFoldDB" id="A0A6A9URT9"/>
<organism evidence="19 20">
    <name type="scientific">Auraticoccus cholistanensis</name>
    <dbReference type="NCBI Taxonomy" id="2656650"/>
    <lineage>
        <taxon>Bacteria</taxon>
        <taxon>Bacillati</taxon>
        <taxon>Actinomycetota</taxon>
        <taxon>Actinomycetes</taxon>
        <taxon>Propionibacteriales</taxon>
        <taxon>Propionibacteriaceae</taxon>
        <taxon>Auraticoccus</taxon>
    </lineage>
</organism>
<dbReference type="InterPro" id="IPR000581">
    <property type="entry name" value="ILV_EDD_N"/>
</dbReference>
<comment type="cofactor">
    <cofactor evidence="15">
        <name>[2Fe-2S] cluster</name>
        <dbReference type="ChEBI" id="CHEBI:190135"/>
    </cofactor>
    <text evidence="15">Binds 1 [2Fe-2S] cluster per subunit. This cluster acts as a Lewis acid cofactor.</text>
</comment>
<dbReference type="GO" id="GO:0004160">
    <property type="term" value="F:dihydroxy-acid dehydratase activity"/>
    <property type="evidence" value="ECO:0007669"/>
    <property type="project" value="UniProtKB-UniRule"/>
</dbReference>
<feature type="binding site" evidence="15">
    <location>
        <position position="188"/>
    </location>
    <ligand>
        <name>Mg(2+)</name>
        <dbReference type="ChEBI" id="CHEBI:18420"/>
    </ligand>
</feature>
<evidence type="ECO:0000259" key="17">
    <source>
        <dbReference type="Pfam" id="PF00920"/>
    </source>
</evidence>
<proteinExistence type="inferred from homology"/>
<dbReference type="PANTHER" id="PTHR21000">
    <property type="entry name" value="DIHYDROXY-ACID DEHYDRATASE DAD"/>
    <property type="match status" value="1"/>
</dbReference>
<evidence type="ECO:0000259" key="18">
    <source>
        <dbReference type="Pfam" id="PF24877"/>
    </source>
</evidence>
<dbReference type="UniPathway" id="UPA00047">
    <property type="reaction ID" value="UER00057"/>
</dbReference>
<evidence type="ECO:0000256" key="3">
    <source>
        <dbReference type="ARBA" id="ARBA00022605"/>
    </source>
</evidence>
<protein>
    <recommendedName>
        <fullName evidence="14 15">Dihydroxy-acid dehydratase</fullName>
        <shortName evidence="15">DAD</shortName>
        <ecNumber evidence="14 15">4.2.1.9</ecNumber>
    </recommendedName>
</protein>
<keyword evidence="8 15" id="KW-0411">Iron-sulfur</keyword>
<feature type="domain" description="Dihydroxy-acid/6-phosphogluconate dehydratase N-terminal" evidence="17">
    <location>
        <begin position="99"/>
        <end position="416"/>
    </location>
</feature>
<comment type="catalytic activity">
    <reaction evidence="15">
        <text>(2R,3R)-2,3-dihydroxy-3-methylpentanoate = (S)-3-methyl-2-oxopentanoate + H2O</text>
        <dbReference type="Rhea" id="RHEA:27694"/>
        <dbReference type="ChEBI" id="CHEBI:15377"/>
        <dbReference type="ChEBI" id="CHEBI:35146"/>
        <dbReference type="ChEBI" id="CHEBI:49258"/>
        <dbReference type="EC" id="4.2.1.9"/>
    </reaction>
</comment>
<dbReference type="GO" id="GO:0009099">
    <property type="term" value="P:L-valine biosynthetic process"/>
    <property type="evidence" value="ECO:0007669"/>
    <property type="project" value="UniProtKB-UniRule"/>
</dbReference>
<comment type="function">
    <text evidence="15">Functions in the biosynthesis of branched-chain amino acids. Catalyzes the dehydration of (2R,3R)-2,3-dihydroxy-3-methylpentanoate (2,3-dihydroxy-3-methylvalerate) into 2-oxo-3-methylpentanoate (2-oxo-3-methylvalerate) and of (2R)-2,3-dihydroxy-3-methylbutanoate (2,3-dihydroxyisovalerate) into 2-oxo-3-methylbutanoate (2-oxoisovalerate), the penultimate precursor to L-isoleucine and L-valine, respectively.</text>
</comment>
<evidence type="ECO:0000313" key="19">
    <source>
        <dbReference type="EMBL" id="MVA75626.1"/>
    </source>
</evidence>
<evidence type="ECO:0000256" key="9">
    <source>
        <dbReference type="ARBA" id="ARBA00023239"/>
    </source>
</evidence>
<comment type="catalytic activity">
    <reaction evidence="11">
        <text>(2R)-2,3-dihydroxy-3-methylbutanoate = 3-methyl-2-oxobutanoate + H2O</text>
        <dbReference type="Rhea" id="RHEA:24809"/>
        <dbReference type="ChEBI" id="CHEBI:11851"/>
        <dbReference type="ChEBI" id="CHEBI:15377"/>
        <dbReference type="ChEBI" id="CHEBI:49072"/>
        <dbReference type="EC" id="4.2.1.9"/>
    </reaction>
    <physiologicalReaction direction="left-to-right" evidence="11">
        <dbReference type="Rhea" id="RHEA:24810"/>
    </physiologicalReaction>
</comment>
<comment type="pathway">
    <text evidence="13 15">Amino-acid biosynthesis; L-isoleucine biosynthesis; L-isoleucine from 2-oxobutanoate: step 3/4.</text>
</comment>
<feature type="domain" description="Dihydroxy-acid/6-phosphogluconate dehydratase C-terminal" evidence="18">
    <location>
        <begin position="429"/>
        <end position="619"/>
    </location>
</feature>
<dbReference type="InterPro" id="IPR037237">
    <property type="entry name" value="IlvD/EDD_N"/>
</dbReference>
<feature type="binding site" evidence="15">
    <location>
        <position position="510"/>
    </location>
    <ligand>
        <name>Mg(2+)</name>
        <dbReference type="ChEBI" id="CHEBI:18420"/>
    </ligand>
</feature>
<dbReference type="Gene3D" id="3.50.30.80">
    <property type="entry name" value="IlvD/EDD C-terminal domain-like"/>
    <property type="match status" value="1"/>
</dbReference>
<feature type="binding site" description="via carbamate group" evidence="15">
    <location>
        <position position="189"/>
    </location>
    <ligand>
        <name>Mg(2+)</name>
        <dbReference type="ChEBI" id="CHEBI:18420"/>
    </ligand>
</feature>
<keyword evidence="20" id="KW-1185">Reference proteome</keyword>
<dbReference type="GO" id="GO:0051537">
    <property type="term" value="F:2 iron, 2 sulfur cluster binding"/>
    <property type="evidence" value="ECO:0007669"/>
    <property type="project" value="UniProtKB-UniRule"/>
</dbReference>
<dbReference type="Pfam" id="PF00920">
    <property type="entry name" value="ILVD_EDD_N"/>
    <property type="match status" value="1"/>
</dbReference>
<name>A0A6A9URT9_9ACTN</name>
<evidence type="ECO:0000256" key="11">
    <source>
        <dbReference type="ARBA" id="ARBA00029304"/>
    </source>
</evidence>
<dbReference type="InterPro" id="IPR056740">
    <property type="entry name" value="ILV_EDD_C"/>
</dbReference>
<feature type="compositionally biased region" description="Basic and acidic residues" evidence="16">
    <location>
        <begin position="59"/>
        <end position="69"/>
    </location>
</feature>
<keyword evidence="5 15" id="KW-0479">Metal-binding</keyword>
<keyword evidence="6 15" id="KW-0460">Magnesium</keyword>
<dbReference type="EC" id="4.2.1.9" evidence="14 15"/>
<evidence type="ECO:0000256" key="6">
    <source>
        <dbReference type="ARBA" id="ARBA00022842"/>
    </source>
</evidence>
<comment type="caution">
    <text evidence="19">The sequence shown here is derived from an EMBL/GenBank/DDBJ whole genome shotgun (WGS) entry which is preliminary data.</text>
</comment>
<dbReference type="SUPFAM" id="SSF52016">
    <property type="entry name" value="LeuD/IlvD-like"/>
    <property type="match status" value="1"/>
</dbReference>
<dbReference type="FunFam" id="3.50.30.80:FF:000001">
    <property type="entry name" value="Dihydroxy-acid dehydratase"/>
    <property type="match status" value="1"/>
</dbReference>
<dbReference type="GO" id="GO:0000287">
    <property type="term" value="F:magnesium ion binding"/>
    <property type="evidence" value="ECO:0007669"/>
    <property type="project" value="UniProtKB-UniRule"/>
</dbReference>
<dbReference type="HAMAP" id="MF_00012">
    <property type="entry name" value="IlvD"/>
    <property type="match status" value="1"/>
</dbReference>
<dbReference type="GO" id="GO:0009097">
    <property type="term" value="P:isoleucine biosynthetic process"/>
    <property type="evidence" value="ECO:0007669"/>
    <property type="project" value="UniProtKB-UniRule"/>
</dbReference>
<keyword evidence="4 15" id="KW-0001">2Fe-2S</keyword>
<feature type="binding site" evidence="15">
    <location>
        <position position="114"/>
    </location>
    <ligand>
        <name>[2Fe-2S] cluster</name>
        <dbReference type="ChEBI" id="CHEBI:190135"/>
    </ligand>
</feature>
<dbReference type="Pfam" id="PF24877">
    <property type="entry name" value="ILV_EDD_C"/>
    <property type="match status" value="1"/>
</dbReference>
<dbReference type="InterPro" id="IPR050165">
    <property type="entry name" value="DHAD_IlvD/Edd"/>
</dbReference>
<evidence type="ECO:0000256" key="14">
    <source>
        <dbReference type="ARBA" id="ARBA00029490"/>
    </source>
</evidence>
<dbReference type="InterPro" id="IPR020558">
    <property type="entry name" value="DiOHA_6PGluconate_deHydtase_CS"/>
</dbReference>
<feature type="binding site" evidence="15">
    <location>
        <position position="146"/>
    </location>
    <ligand>
        <name>Mg(2+)</name>
        <dbReference type="ChEBI" id="CHEBI:18420"/>
    </ligand>
</feature>
<dbReference type="InterPro" id="IPR004404">
    <property type="entry name" value="DihydroxyA_deHydtase"/>
</dbReference>
<dbReference type="SUPFAM" id="SSF143975">
    <property type="entry name" value="IlvD/EDD N-terminal domain-like"/>
    <property type="match status" value="1"/>
</dbReference>
<dbReference type="NCBIfam" id="NF002068">
    <property type="entry name" value="PRK00911.1"/>
    <property type="match status" value="1"/>
</dbReference>
<evidence type="ECO:0000256" key="15">
    <source>
        <dbReference type="HAMAP-Rule" id="MF_00012"/>
    </source>
</evidence>
<dbReference type="InterPro" id="IPR042096">
    <property type="entry name" value="Dihydro-acid_dehy_C"/>
</dbReference>
<gene>
    <name evidence="15 19" type="primary">ilvD</name>
    <name evidence="19" type="ORF">GC722_06240</name>
</gene>
<evidence type="ECO:0000256" key="8">
    <source>
        <dbReference type="ARBA" id="ARBA00023014"/>
    </source>
</evidence>
<sequence>MTTLARSAVASIGDILPPRPAGAPARRGRGAPAPGGPDAGRARKVSQPRSRLRAMSIDAETRTTADVKPRSRAVTDGLEATAARGMLRAVGMGDDDFAKPQIGVASSWNEITPCNLSLDRLAKAVKDGVHAAGGYPMEFGTISVSDGISMGHEGMHYSLVSREIIADSVETVMEAERMDGSVLLAGCDKSLPGMLMAAARLDLASVFLYAGSILPGKVDGRDVTVIDAFEAVGACVKGLISREKVTEIEKAICPGEGACGGMYTANTMASAAEALGMSLPGSAAPPAVDRRRDGFARKSGEAVVQMLRQGITARQILTKEAFENAIAVTMAFGGSTNAVLHLLAIAHEAEVDLTLDDFVRVGKKVPHLGDLKPFGRFVMTDVDRVGGVPVVMKALLDAGLLHGDCLTVTGKTMAENLADIAPPDVDGTILRAMDNPMHPTGGITILHGTLAPEGAVVKSAGFDTEVVSGTARVFDGERAAMDALEDGTVTAGDVVVIRYEGPKGGPGMREMLAITGAIKGAGLGKDVMLITDGRFSGGTTGLCVGHIAPEATEGGPIAFVRDGDRITLDVAQGRLDIDVSPEELAARAEGWTPRPPTPRAQRGVLKKYSALVRSANVGAVCS</sequence>
<accession>A0A6A9URT9</accession>
<feature type="active site" description="Proton acceptor" evidence="15">
    <location>
        <position position="536"/>
    </location>
</feature>
<evidence type="ECO:0000256" key="7">
    <source>
        <dbReference type="ARBA" id="ARBA00023004"/>
    </source>
</evidence>
<comment type="similarity">
    <text evidence="2 15">Belongs to the IlvD/Edd family.</text>
</comment>
<keyword evidence="7 15" id="KW-0408">Iron</keyword>
<comment type="caution">
    <text evidence="15">Lacks conserved residue(s) required for the propagation of feature annotation.</text>
</comment>
<evidence type="ECO:0000256" key="10">
    <source>
        <dbReference type="ARBA" id="ARBA00023304"/>
    </source>
</evidence>
<comment type="cofactor">
    <cofactor evidence="1 15">
        <name>Mg(2+)</name>
        <dbReference type="ChEBI" id="CHEBI:18420"/>
    </cofactor>
</comment>
<evidence type="ECO:0000256" key="5">
    <source>
        <dbReference type="ARBA" id="ARBA00022723"/>
    </source>
</evidence>
<reference evidence="19 20" key="1">
    <citation type="submission" date="2019-12" db="EMBL/GenBank/DDBJ databases">
        <title>Auraticoccus cholistani sp. nov., an actinomycete isolated from soil of Cholistan desert.</title>
        <authorList>
            <person name="Cheema M.T."/>
        </authorList>
    </citation>
    <scope>NUCLEOTIDE SEQUENCE [LARGE SCALE GENOMIC DNA]</scope>
    <source>
        <strain evidence="19 20">F435</strain>
    </source>
</reference>
<dbReference type="EMBL" id="WPCU01000005">
    <property type="protein sequence ID" value="MVA75626.1"/>
    <property type="molecule type" value="Genomic_DNA"/>
</dbReference>
<keyword evidence="10 15" id="KW-0100">Branched-chain amino acid biosynthesis</keyword>
<evidence type="ECO:0000256" key="1">
    <source>
        <dbReference type="ARBA" id="ARBA00001946"/>
    </source>
</evidence>
<dbReference type="NCBIfam" id="TIGR00110">
    <property type="entry name" value="ilvD"/>
    <property type="match status" value="1"/>
</dbReference>
<evidence type="ECO:0000313" key="20">
    <source>
        <dbReference type="Proteomes" id="UP000435304"/>
    </source>
</evidence>
<comment type="subunit">
    <text evidence="15">Homodimer.</text>
</comment>
<dbReference type="UniPathway" id="UPA00049">
    <property type="reaction ID" value="UER00061"/>
</dbReference>
<feature type="modified residue" description="N6-carboxylysine" evidence="15">
    <location>
        <position position="189"/>
    </location>
</feature>
<feature type="compositionally biased region" description="Basic residues" evidence="16">
    <location>
        <begin position="42"/>
        <end position="52"/>
    </location>
</feature>